<dbReference type="STRING" id="1121316.SAMN02745207_02725"/>
<dbReference type="SUPFAM" id="SSF64518">
    <property type="entry name" value="Phase 1 flagellin"/>
    <property type="match status" value="1"/>
</dbReference>
<dbReference type="NCBIfam" id="TIGR02492">
    <property type="entry name" value="flgK_ends"/>
    <property type="match status" value="1"/>
</dbReference>
<feature type="domain" description="Flagellar hook-associated protein FlgK helical" evidence="10">
    <location>
        <begin position="97"/>
        <end position="357"/>
    </location>
</feature>
<feature type="domain" description="Flagellar basal-body/hook protein C-terminal" evidence="9">
    <location>
        <begin position="473"/>
        <end position="511"/>
    </location>
</feature>
<dbReference type="GO" id="GO:0009424">
    <property type="term" value="C:bacterial-type flagellum hook"/>
    <property type="evidence" value="ECO:0007669"/>
    <property type="project" value="UniProtKB-UniRule"/>
</dbReference>
<accession>A0A1M5W771</accession>
<evidence type="ECO:0000259" key="10">
    <source>
        <dbReference type="Pfam" id="PF22638"/>
    </source>
</evidence>
<dbReference type="Pfam" id="PF06429">
    <property type="entry name" value="Flg_bbr_C"/>
    <property type="match status" value="1"/>
</dbReference>
<dbReference type="PANTHER" id="PTHR30033">
    <property type="entry name" value="FLAGELLAR HOOK-ASSOCIATED PROTEIN 1"/>
    <property type="match status" value="1"/>
</dbReference>
<evidence type="ECO:0000256" key="4">
    <source>
        <dbReference type="ARBA" id="ARBA00016244"/>
    </source>
</evidence>
<dbReference type="OrthoDB" id="9802553at2"/>
<evidence type="ECO:0000256" key="5">
    <source>
        <dbReference type="ARBA" id="ARBA00022525"/>
    </source>
</evidence>
<dbReference type="EMBL" id="FQXM01000015">
    <property type="protein sequence ID" value="SHH83372.1"/>
    <property type="molecule type" value="Genomic_DNA"/>
</dbReference>
<keyword evidence="11" id="KW-0969">Cilium</keyword>
<reference evidence="11 12" key="1">
    <citation type="submission" date="2016-11" db="EMBL/GenBank/DDBJ databases">
        <authorList>
            <person name="Jaros S."/>
            <person name="Januszkiewicz K."/>
            <person name="Wedrychowicz H."/>
        </authorList>
    </citation>
    <scope>NUCLEOTIDE SEQUENCE [LARGE SCALE GENOMIC DNA]</scope>
    <source>
        <strain evidence="11 12">DSM 8605</strain>
    </source>
</reference>
<evidence type="ECO:0000313" key="11">
    <source>
        <dbReference type="EMBL" id="SHH83372.1"/>
    </source>
</evidence>
<evidence type="ECO:0000256" key="2">
    <source>
        <dbReference type="ARBA" id="ARBA00004613"/>
    </source>
</evidence>
<protein>
    <recommendedName>
        <fullName evidence="4 7">Flagellar hook-associated protein 1</fullName>
        <shortName evidence="7">HAP1</shortName>
    </recommendedName>
</protein>
<dbReference type="InterPro" id="IPR019776">
    <property type="entry name" value="Flagellar_basal_body_rod_CS"/>
</dbReference>
<keyword evidence="6 7" id="KW-0975">Bacterial flagellum</keyword>
<dbReference type="GO" id="GO:0005576">
    <property type="term" value="C:extracellular region"/>
    <property type="evidence" value="ECO:0007669"/>
    <property type="project" value="UniProtKB-SubCell"/>
</dbReference>
<evidence type="ECO:0000256" key="7">
    <source>
        <dbReference type="RuleBase" id="RU362065"/>
    </source>
</evidence>
<dbReference type="RefSeq" id="WP_073338971.1">
    <property type="nucleotide sequence ID" value="NZ_FQXM01000015.1"/>
</dbReference>
<evidence type="ECO:0000259" key="9">
    <source>
        <dbReference type="Pfam" id="PF06429"/>
    </source>
</evidence>
<proteinExistence type="inferred from homology"/>
<keyword evidence="11" id="KW-0966">Cell projection</keyword>
<dbReference type="Pfam" id="PF22638">
    <property type="entry name" value="FlgK_D1"/>
    <property type="match status" value="1"/>
</dbReference>
<dbReference type="GO" id="GO:0005198">
    <property type="term" value="F:structural molecule activity"/>
    <property type="evidence" value="ECO:0007669"/>
    <property type="project" value="UniProtKB-UniRule"/>
</dbReference>
<keyword evidence="11" id="KW-0282">Flagellum</keyword>
<comment type="similarity">
    <text evidence="3 7">Belongs to the flagella basal body rod proteins family.</text>
</comment>
<dbReference type="InterPro" id="IPR053927">
    <property type="entry name" value="FlgK_helical"/>
</dbReference>
<keyword evidence="5 7" id="KW-0964">Secreted</keyword>
<dbReference type="PANTHER" id="PTHR30033:SF1">
    <property type="entry name" value="FLAGELLAR HOOK-ASSOCIATED PROTEIN 1"/>
    <property type="match status" value="1"/>
</dbReference>
<dbReference type="InterPro" id="IPR010930">
    <property type="entry name" value="Flg_bb/hook_C_dom"/>
</dbReference>
<dbReference type="PROSITE" id="PS00588">
    <property type="entry name" value="FLAGELLA_BB_ROD"/>
    <property type="match status" value="1"/>
</dbReference>
<dbReference type="InterPro" id="IPR002371">
    <property type="entry name" value="FlgK"/>
</dbReference>
<dbReference type="InterPro" id="IPR001444">
    <property type="entry name" value="Flag_bb_rod_N"/>
</dbReference>
<evidence type="ECO:0000256" key="1">
    <source>
        <dbReference type="ARBA" id="ARBA00004365"/>
    </source>
</evidence>
<dbReference type="Pfam" id="PF00460">
    <property type="entry name" value="Flg_bb_rod"/>
    <property type="match status" value="1"/>
</dbReference>
<dbReference type="GO" id="GO:0044780">
    <property type="term" value="P:bacterial-type flagellum assembly"/>
    <property type="evidence" value="ECO:0007669"/>
    <property type="project" value="InterPro"/>
</dbReference>
<gene>
    <name evidence="7" type="primary">flgK</name>
    <name evidence="11" type="ORF">SAMN02745207_02725</name>
</gene>
<dbReference type="Proteomes" id="UP000184447">
    <property type="component" value="Unassembled WGS sequence"/>
</dbReference>
<sequence>MTQLFTSLYTPTKGMFDAQKRVEVASNNIANANTEGYSRQRVETISDRTYNIDIKGKIESGPNTSRVVRIRDAFVDSQIRKESGTLGEFESKAELLGHVETAFLEPSENGLNQAMSDMWNSWQELSKNPNDDSTKTVVTQTSENFVTTLNYTSSRLSDMKSNALTEMENSIYNVNKALSQIDTLNGEIYKAKIRNIEPNELTDQRDLLLDEISKDISVQIDLDKYGRATVKSGTTELVSSDPTKKVLSQISFVNYVEKVGTDYKVNISLAGDGVNNSKTLTISESDYNQKYSTYLKEGAVIETAKDFVGEASIKNFESNMVTGKIKGYQDSFELIQKYSDSLDNLANSIATKINDINPVEDGFTGNFFISETGGKITASSIRFNEEISGNPSKINADSTSDITKTGFGDGTKALEILALQNANVTIGESNNTTFNKFYNNLISSVGIEKQSADRMVSNEESLITQLETKRESVSGVSIDEEIANLVLFQNSYAANAKVMSTLVEMLDTLINRTGL</sequence>
<organism evidence="11 12">
    <name type="scientific">Clostridium grantii DSM 8605</name>
    <dbReference type="NCBI Taxonomy" id="1121316"/>
    <lineage>
        <taxon>Bacteria</taxon>
        <taxon>Bacillati</taxon>
        <taxon>Bacillota</taxon>
        <taxon>Clostridia</taxon>
        <taxon>Eubacteriales</taxon>
        <taxon>Clostridiaceae</taxon>
        <taxon>Clostridium</taxon>
    </lineage>
</organism>
<evidence type="ECO:0000313" key="12">
    <source>
        <dbReference type="Proteomes" id="UP000184447"/>
    </source>
</evidence>
<name>A0A1M5W771_9CLOT</name>
<dbReference type="AlphaFoldDB" id="A0A1M5W771"/>
<keyword evidence="12" id="KW-1185">Reference proteome</keyword>
<evidence type="ECO:0000256" key="3">
    <source>
        <dbReference type="ARBA" id="ARBA00009677"/>
    </source>
</evidence>
<feature type="domain" description="Flagellar basal body rod protein N-terminal" evidence="8">
    <location>
        <begin position="8"/>
        <end position="37"/>
    </location>
</feature>
<evidence type="ECO:0000256" key="6">
    <source>
        <dbReference type="ARBA" id="ARBA00023143"/>
    </source>
</evidence>
<evidence type="ECO:0000259" key="8">
    <source>
        <dbReference type="Pfam" id="PF00460"/>
    </source>
</evidence>
<dbReference type="PRINTS" id="PR01005">
    <property type="entry name" value="FLGHOOKAP1"/>
</dbReference>
<comment type="subcellular location">
    <subcellularLocation>
        <location evidence="1 7">Bacterial flagellum</location>
    </subcellularLocation>
    <subcellularLocation>
        <location evidence="2 7">Secreted</location>
    </subcellularLocation>
</comment>